<gene>
    <name evidence="1" type="ORF">ALO_05760</name>
</gene>
<organism evidence="1 2">
    <name type="scientific">Acetonema longum DSM 6540</name>
    <dbReference type="NCBI Taxonomy" id="1009370"/>
    <lineage>
        <taxon>Bacteria</taxon>
        <taxon>Bacillati</taxon>
        <taxon>Bacillota</taxon>
        <taxon>Negativicutes</taxon>
        <taxon>Acetonemataceae</taxon>
        <taxon>Acetonema</taxon>
    </lineage>
</organism>
<sequence length="43" mass="4700">MEVPAGGSGLCDCMQQKMKPIPDTLSTEGRFAYIFSDRFSVEG</sequence>
<name>F7NGG4_9FIRM</name>
<comment type="caution">
    <text evidence="1">The sequence shown here is derived from an EMBL/GenBank/DDBJ whole genome shotgun (WGS) entry which is preliminary data.</text>
</comment>
<dbReference type="AlphaFoldDB" id="F7NGG4"/>
<evidence type="ECO:0000313" key="2">
    <source>
        <dbReference type="Proteomes" id="UP000003240"/>
    </source>
</evidence>
<protein>
    <submittedName>
        <fullName evidence="1">Uncharacterized protein</fullName>
    </submittedName>
</protein>
<dbReference type="Proteomes" id="UP000003240">
    <property type="component" value="Unassembled WGS sequence"/>
</dbReference>
<evidence type="ECO:0000313" key="1">
    <source>
        <dbReference type="EMBL" id="EGO64768.1"/>
    </source>
</evidence>
<reference evidence="1 2" key="1">
    <citation type="journal article" date="2011" name="EMBO J.">
        <title>Structural diversity of bacterial flagellar motors.</title>
        <authorList>
            <person name="Chen S."/>
            <person name="Beeby M."/>
            <person name="Murphy G.E."/>
            <person name="Leadbetter J.R."/>
            <person name="Hendrixson D.R."/>
            <person name="Briegel A."/>
            <person name="Li Z."/>
            <person name="Shi J."/>
            <person name="Tocheva E.I."/>
            <person name="Muller A."/>
            <person name="Dobro M.J."/>
            <person name="Jensen G.J."/>
        </authorList>
    </citation>
    <scope>NUCLEOTIDE SEQUENCE [LARGE SCALE GENOMIC DNA]</scope>
    <source>
        <strain evidence="1 2">DSM 6540</strain>
    </source>
</reference>
<proteinExistence type="predicted"/>
<keyword evidence="2" id="KW-1185">Reference proteome</keyword>
<accession>F7NGG4</accession>
<dbReference type="EMBL" id="AFGF01000049">
    <property type="protein sequence ID" value="EGO64768.1"/>
    <property type="molecule type" value="Genomic_DNA"/>
</dbReference>